<keyword evidence="4" id="KW-1133">Transmembrane helix</keyword>
<keyword evidence="4" id="KW-0812">Transmembrane</keyword>
<accession>A0A418XU55</accession>
<dbReference type="PANTHER" id="PTHR45138">
    <property type="entry name" value="REGULATORY COMPONENTS OF SENSORY TRANSDUCTION SYSTEM"/>
    <property type="match status" value="1"/>
</dbReference>
<comment type="cofactor">
    <cofactor evidence="1">
        <name>Mg(2+)</name>
        <dbReference type="ChEBI" id="CHEBI:18420"/>
    </cofactor>
</comment>
<dbReference type="EC" id="2.7.7.65" evidence="2"/>
<reference evidence="6 7" key="1">
    <citation type="submission" date="2018-09" db="EMBL/GenBank/DDBJ databases">
        <title>Alcanivorax profundi sp. nov., isolated from 1000 m-depth seawater of the Mariana Trench.</title>
        <authorList>
            <person name="Liu J."/>
        </authorList>
    </citation>
    <scope>NUCLEOTIDE SEQUENCE [LARGE SCALE GENOMIC DNA]</scope>
    <source>
        <strain evidence="6 7">MTEO17</strain>
    </source>
</reference>
<comment type="caution">
    <text evidence="6">The sequence shown here is derived from an EMBL/GenBank/DDBJ whole genome shotgun (WGS) entry which is preliminary data.</text>
</comment>
<evidence type="ECO:0000313" key="7">
    <source>
        <dbReference type="Proteomes" id="UP000283734"/>
    </source>
</evidence>
<dbReference type="FunFam" id="3.30.70.270:FF:000001">
    <property type="entry name" value="Diguanylate cyclase domain protein"/>
    <property type="match status" value="1"/>
</dbReference>
<dbReference type="GO" id="GO:0005886">
    <property type="term" value="C:plasma membrane"/>
    <property type="evidence" value="ECO:0007669"/>
    <property type="project" value="TreeGrafter"/>
</dbReference>
<keyword evidence="7" id="KW-1185">Reference proteome</keyword>
<evidence type="ECO:0000256" key="4">
    <source>
        <dbReference type="SAM" id="Phobius"/>
    </source>
</evidence>
<dbReference type="PROSITE" id="PS50887">
    <property type="entry name" value="GGDEF"/>
    <property type="match status" value="1"/>
</dbReference>
<dbReference type="Proteomes" id="UP000283734">
    <property type="component" value="Unassembled WGS sequence"/>
</dbReference>
<dbReference type="GO" id="GO:1902201">
    <property type="term" value="P:negative regulation of bacterial-type flagellum-dependent cell motility"/>
    <property type="evidence" value="ECO:0007669"/>
    <property type="project" value="TreeGrafter"/>
</dbReference>
<evidence type="ECO:0000313" key="6">
    <source>
        <dbReference type="EMBL" id="RJG16199.1"/>
    </source>
</evidence>
<dbReference type="NCBIfam" id="TIGR00254">
    <property type="entry name" value="GGDEF"/>
    <property type="match status" value="1"/>
</dbReference>
<sequence>MSGTDPRFRRVVVPGVRWLRFPRRLEREYRDYHCREAVTAFRVNAFYILLLYVLLITGIYALAPEAVRGRWLGTYIWVGVIVLVAGCMAQLRPLDRYFPLYAGIGSFLAVTLSMAIPGFLYGPAETQLAHVSVIYALVIVYAMVGLRFTHAVMACWGGGVLGWMLAEGFGAGIDWQIAHRTYTGISLLGMFLCYTAEVRDRLLFFNQRQLYRQQQRTQALADRLHRLSREDSLTSLANRRFFDEALEREWRRCKREKKPLAVMLVDVDHFKDYNDHYGHLKGDECLQALATELRRYGRRGGDLVARFGGEEFVLLYPGVEEAEAMQLASRVCRAVRMLGMPHKPNPRVGEVTISVGAAVMVPGERNCAEQLLEAADRALYQAKTAGRDTWKLYSPPPPVRLVSDTAKPDD</sequence>
<feature type="transmembrane region" description="Helical" evidence="4">
    <location>
        <begin position="98"/>
        <end position="121"/>
    </location>
</feature>
<comment type="catalytic activity">
    <reaction evidence="3">
        <text>2 GTP = 3',3'-c-di-GMP + 2 diphosphate</text>
        <dbReference type="Rhea" id="RHEA:24898"/>
        <dbReference type="ChEBI" id="CHEBI:33019"/>
        <dbReference type="ChEBI" id="CHEBI:37565"/>
        <dbReference type="ChEBI" id="CHEBI:58805"/>
        <dbReference type="EC" id="2.7.7.65"/>
    </reaction>
</comment>
<keyword evidence="4" id="KW-0472">Membrane</keyword>
<dbReference type="SMART" id="SM00267">
    <property type="entry name" value="GGDEF"/>
    <property type="match status" value="1"/>
</dbReference>
<evidence type="ECO:0000256" key="2">
    <source>
        <dbReference type="ARBA" id="ARBA00012528"/>
    </source>
</evidence>
<feature type="transmembrane region" description="Helical" evidence="4">
    <location>
        <begin position="75"/>
        <end position="91"/>
    </location>
</feature>
<dbReference type="InterPro" id="IPR000160">
    <property type="entry name" value="GGDEF_dom"/>
</dbReference>
<dbReference type="SUPFAM" id="SSF55073">
    <property type="entry name" value="Nucleotide cyclase"/>
    <property type="match status" value="1"/>
</dbReference>
<dbReference type="InterPro" id="IPR050469">
    <property type="entry name" value="Diguanylate_Cyclase"/>
</dbReference>
<name>A0A418XU55_9GAMM</name>
<feature type="transmembrane region" description="Helical" evidence="4">
    <location>
        <begin position="45"/>
        <end position="63"/>
    </location>
</feature>
<dbReference type="InterPro" id="IPR029787">
    <property type="entry name" value="Nucleotide_cyclase"/>
</dbReference>
<proteinExistence type="predicted"/>
<dbReference type="GO" id="GO:0052621">
    <property type="term" value="F:diguanylate cyclase activity"/>
    <property type="evidence" value="ECO:0007669"/>
    <property type="project" value="UniProtKB-EC"/>
</dbReference>
<dbReference type="InterPro" id="IPR043128">
    <property type="entry name" value="Rev_trsase/Diguanyl_cyclase"/>
</dbReference>
<evidence type="ECO:0000256" key="1">
    <source>
        <dbReference type="ARBA" id="ARBA00001946"/>
    </source>
</evidence>
<dbReference type="PANTHER" id="PTHR45138:SF9">
    <property type="entry name" value="DIGUANYLATE CYCLASE DGCM-RELATED"/>
    <property type="match status" value="1"/>
</dbReference>
<feature type="domain" description="GGDEF" evidence="5">
    <location>
        <begin position="258"/>
        <end position="395"/>
    </location>
</feature>
<gene>
    <name evidence="6" type="ORF">D4A39_15520</name>
</gene>
<feature type="transmembrane region" description="Helical" evidence="4">
    <location>
        <begin position="151"/>
        <end position="171"/>
    </location>
</feature>
<dbReference type="OrthoDB" id="73375at2"/>
<dbReference type="Gene3D" id="3.30.70.270">
    <property type="match status" value="1"/>
</dbReference>
<dbReference type="CDD" id="cd01949">
    <property type="entry name" value="GGDEF"/>
    <property type="match status" value="1"/>
</dbReference>
<feature type="transmembrane region" description="Helical" evidence="4">
    <location>
        <begin position="127"/>
        <end position="144"/>
    </location>
</feature>
<dbReference type="EMBL" id="QYYA01000006">
    <property type="protein sequence ID" value="RJG16199.1"/>
    <property type="molecule type" value="Genomic_DNA"/>
</dbReference>
<dbReference type="AlphaFoldDB" id="A0A418XU55"/>
<dbReference type="RefSeq" id="WP_022983766.1">
    <property type="nucleotide sequence ID" value="NZ_CAXGPP010000076.1"/>
</dbReference>
<evidence type="ECO:0000256" key="3">
    <source>
        <dbReference type="ARBA" id="ARBA00034247"/>
    </source>
</evidence>
<protein>
    <recommendedName>
        <fullName evidence="2">diguanylate cyclase</fullName>
        <ecNumber evidence="2">2.7.7.65</ecNumber>
    </recommendedName>
</protein>
<dbReference type="Pfam" id="PF00990">
    <property type="entry name" value="GGDEF"/>
    <property type="match status" value="1"/>
</dbReference>
<dbReference type="GO" id="GO:0043709">
    <property type="term" value="P:cell adhesion involved in single-species biofilm formation"/>
    <property type="evidence" value="ECO:0007669"/>
    <property type="project" value="TreeGrafter"/>
</dbReference>
<organism evidence="6 7">
    <name type="scientific">Alcanivorax profundi</name>
    <dbReference type="NCBI Taxonomy" id="2338368"/>
    <lineage>
        <taxon>Bacteria</taxon>
        <taxon>Pseudomonadati</taxon>
        <taxon>Pseudomonadota</taxon>
        <taxon>Gammaproteobacteria</taxon>
        <taxon>Oceanospirillales</taxon>
        <taxon>Alcanivoracaceae</taxon>
        <taxon>Alcanivorax</taxon>
    </lineage>
</organism>
<evidence type="ECO:0000259" key="5">
    <source>
        <dbReference type="PROSITE" id="PS50887"/>
    </source>
</evidence>